<comment type="caution">
    <text evidence="1">The sequence shown here is derived from an EMBL/GenBank/DDBJ whole genome shotgun (WGS) entry which is preliminary data.</text>
</comment>
<name>A0A8H5MML6_9HYPO</name>
<sequence length="175" mass="19624">MTIPLPVFGPNELMSTDIGNFEMKRCIDSISPSCKYYLRHLRRRHRATFVSGQLSQPSIACPSTVSHGSTRMDIDEMTSFEVKSEPKLRLQVIEPSSSTGSESEYTDELEAAELPTIDKHNMDFAEQIKCLARDGNVCVVTGAPNPNAYHITPFTWNDTQDHICRTFELGLIEPS</sequence>
<protein>
    <recommendedName>
        <fullName evidence="3">HNH nuclease domain-containing protein</fullName>
    </recommendedName>
</protein>
<accession>A0A8H5MML6</accession>
<evidence type="ECO:0000313" key="2">
    <source>
        <dbReference type="Proteomes" id="UP000522262"/>
    </source>
</evidence>
<reference evidence="1 2" key="1">
    <citation type="submission" date="2020-05" db="EMBL/GenBank/DDBJ databases">
        <title>Identification and distribution of gene clusters putatively required for synthesis of sphingolipid metabolism inhibitors in phylogenetically diverse species of the filamentous fungus Fusarium.</title>
        <authorList>
            <person name="Kim H.-S."/>
            <person name="Busman M."/>
            <person name="Brown D.W."/>
            <person name="Divon H."/>
            <person name="Uhlig S."/>
            <person name="Proctor R.H."/>
        </authorList>
    </citation>
    <scope>NUCLEOTIDE SEQUENCE [LARGE SCALE GENOMIC DNA]</scope>
    <source>
        <strain evidence="1 2">NRRL 53147</strain>
    </source>
</reference>
<evidence type="ECO:0008006" key="3">
    <source>
        <dbReference type="Google" id="ProtNLM"/>
    </source>
</evidence>
<evidence type="ECO:0000313" key="1">
    <source>
        <dbReference type="EMBL" id="KAF5534744.1"/>
    </source>
</evidence>
<proteinExistence type="predicted"/>
<gene>
    <name evidence="1" type="ORF">FMEXI_11153</name>
</gene>
<dbReference type="EMBL" id="JAAOAM010000292">
    <property type="protein sequence ID" value="KAF5534744.1"/>
    <property type="molecule type" value="Genomic_DNA"/>
</dbReference>
<keyword evidence="2" id="KW-1185">Reference proteome</keyword>
<dbReference type="AlphaFoldDB" id="A0A8H5MML6"/>
<organism evidence="1 2">
    <name type="scientific">Fusarium mexicanum</name>
    <dbReference type="NCBI Taxonomy" id="751941"/>
    <lineage>
        <taxon>Eukaryota</taxon>
        <taxon>Fungi</taxon>
        <taxon>Dikarya</taxon>
        <taxon>Ascomycota</taxon>
        <taxon>Pezizomycotina</taxon>
        <taxon>Sordariomycetes</taxon>
        <taxon>Hypocreomycetidae</taxon>
        <taxon>Hypocreales</taxon>
        <taxon>Nectriaceae</taxon>
        <taxon>Fusarium</taxon>
        <taxon>Fusarium fujikuroi species complex</taxon>
    </lineage>
</organism>
<dbReference type="Proteomes" id="UP000522262">
    <property type="component" value="Unassembled WGS sequence"/>
</dbReference>